<name>A0A9P4MG92_9PEZI</name>
<evidence type="ECO:0000259" key="3">
    <source>
        <dbReference type="Pfam" id="PF00144"/>
    </source>
</evidence>
<comment type="similarity">
    <text evidence="1">Belongs to the class-A beta-lactamase family.</text>
</comment>
<comment type="caution">
    <text evidence="4">The sequence shown here is derived from an EMBL/GenBank/DDBJ whole genome shotgun (WGS) entry which is preliminary data.</text>
</comment>
<dbReference type="Pfam" id="PF00144">
    <property type="entry name" value="Beta-lactamase"/>
    <property type="match status" value="1"/>
</dbReference>
<evidence type="ECO:0000256" key="1">
    <source>
        <dbReference type="ARBA" id="ARBA00009009"/>
    </source>
</evidence>
<dbReference type="GO" id="GO:0016787">
    <property type="term" value="F:hydrolase activity"/>
    <property type="evidence" value="ECO:0007669"/>
    <property type="project" value="UniProtKB-KW"/>
</dbReference>
<proteinExistence type="inferred from homology"/>
<dbReference type="PANTHER" id="PTHR43283:SF17">
    <property type="entry name" value="(LOVD), PUTATIVE (AFU_ORTHOLOGUE AFUA_5G00920)-RELATED"/>
    <property type="match status" value="1"/>
</dbReference>
<keyword evidence="2" id="KW-0378">Hydrolase</keyword>
<dbReference type="InterPro" id="IPR001466">
    <property type="entry name" value="Beta-lactam-related"/>
</dbReference>
<sequence length="414" mass="45509">MGSFEDTVKKAVADGVLPGLVVFAQDVGGEDEKIAIYHLRLEANANAGKLSYAEAFGKTSVGGDAKDMQLDTPLQIASMTKLLTTIAVLQLVDRELVGLDDDVERYIPEFVKEGLLKDVEEDGKPVTKPIKNKVTLRLLLTHSSGSIYDGYLPKLQRVKQFRGIAPNAGTTLEERALLPLIFEPGTSWVYGFGIDWAGRVLERITGDTLDAWMKKNMWPQLGIKKISFYPFMVIDPANLPHIATRNEKTGGLAPVPPKGFLNYGNKDSFGGHGAVASMDEYIKVLHSLLINDGKLLKPATADQMFQPHLTPEAKARFHSILGSPAGDVFVGDFPEPEQYDWGLGGLLVERDNEGRRKKGTLIWSGMANCYWFIDRKAGLCGVFGAQVLPPGDKKVGEVIKSFEYEMNRKLSAKL</sequence>
<gene>
    <name evidence="4" type="ORF">K461DRAFT_246782</name>
</gene>
<dbReference type="Proteomes" id="UP000799439">
    <property type="component" value="Unassembled WGS sequence"/>
</dbReference>
<dbReference type="AlphaFoldDB" id="A0A9P4MG92"/>
<keyword evidence="5" id="KW-1185">Reference proteome</keyword>
<feature type="domain" description="Beta-lactamase-related" evidence="3">
    <location>
        <begin position="43"/>
        <end position="390"/>
    </location>
</feature>
<dbReference type="Gene3D" id="3.40.710.10">
    <property type="entry name" value="DD-peptidase/beta-lactamase superfamily"/>
    <property type="match status" value="1"/>
</dbReference>
<dbReference type="PANTHER" id="PTHR43283">
    <property type="entry name" value="BETA-LACTAMASE-RELATED"/>
    <property type="match status" value="1"/>
</dbReference>
<accession>A0A9P4MG92</accession>
<evidence type="ECO:0000313" key="5">
    <source>
        <dbReference type="Proteomes" id="UP000799439"/>
    </source>
</evidence>
<evidence type="ECO:0000313" key="4">
    <source>
        <dbReference type="EMBL" id="KAF2148709.1"/>
    </source>
</evidence>
<reference evidence="4" key="1">
    <citation type="journal article" date="2020" name="Stud. Mycol.">
        <title>101 Dothideomycetes genomes: a test case for predicting lifestyles and emergence of pathogens.</title>
        <authorList>
            <person name="Haridas S."/>
            <person name="Albert R."/>
            <person name="Binder M."/>
            <person name="Bloem J."/>
            <person name="Labutti K."/>
            <person name="Salamov A."/>
            <person name="Andreopoulos B."/>
            <person name="Baker S."/>
            <person name="Barry K."/>
            <person name="Bills G."/>
            <person name="Bluhm B."/>
            <person name="Cannon C."/>
            <person name="Castanera R."/>
            <person name="Culley D."/>
            <person name="Daum C."/>
            <person name="Ezra D."/>
            <person name="Gonzalez J."/>
            <person name="Henrissat B."/>
            <person name="Kuo A."/>
            <person name="Liang C."/>
            <person name="Lipzen A."/>
            <person name="Lutzoni F."/>
            <person name="Magnuson J."/>
            <person name="Mondo S."/>
            <person name="Nolan M."/>
            <person name="Ohm R."/>
            <person name="Pangilinan J."/>
            <person name="Park H.-J."/>
            <person name="Ramirez L."/>
            <person name="Alfaro M."/>
            <person name="Sun H."/>
            <person name="Tritt A."/>
            <person name="Yoshinaga Y."/>
            <person name="Zwiers L.-H."/>
            <person name="Turgeon B."/>
            <person name="Goodwin S."/>
            <person name="Spatafora J."/>
            <person name="Crous P."/>
            <person name="Grigoriev I."/>
        </authorList>
    </citation>
    <scope>NUCLEOTIDE SEQUENCE</scope>
    <source>
        <strain evidence="4">CBS 260.36</strain>
    </source>
</reference>
<protein>
    <submittedName>
        <fullName evidence="4">Beta-lactamase family protein</fullName>
    </submittedName>
</protein>
<evidence type="ECO:0000256" key="2">
    <source>
        <dbReference type="ARBA" id="ARBA00022801"/>
    </source>
</evidence>
<dbReference type="OrthoDB" id="428260at2759"/>
<dbReference type="InterPro" id="IPR050789">
    <property type="entry name" value="Diverse_Enzym_Activities"/>
</dbReference>
<dbReference type="SUPFAM" id="SSF56601">
    <property type="entry name" value="beta-lactamase/transpeptidase-like"/>
    <property type="match status" value="1"/>
</dbReference>
<dbReference type="EMBL" id="ML996092">
    <property type="protein sequence ID" value="KAF2148709.1"/>
    <property type="molecule type" value="Genomic_DNA"/>
</dbReference>
<organism evidence="4 5">
    <name type="scientific">Myriangium duriaei CBS 260.36</name>
    <dbReference type="NCBI Taxonomy" id="1168546"/>
    <lineage>
        <taxon>Eukaryota</taxon>
        <taxon>Fungi</taxon>
        <taxon>Dikarya</taxon>
        <taxon>Ascomycota</taxon>
        <taxon>Pezizomycotina</taxon>
        <taxon>Dothideomycetes</taxon>
        <taxon>Dothideomycetidae</taxon>
        <taxon>Myriangiales</taxon>
        <taxon>Myriangiaceae</taxon>
        <taxon>Myriangium</taxon>
    </lineage>
</organism>
<dbReference type="InterPro" id="IPR012338">
    <property type="entry name" value="Beta-lactam/transpept-like"/>
</dbReference>